<dbReference type="GO" id="GO:0009312">
    <property type="term" value="P:oligosaccharide biosynthetic process"/>
    <property type="evidence" value="ECO:0007669"/>
    <property type="project" value="InterPro"/>
</dbReference>
<dbReference type="GO" id="GO:0005795">
    <property type="term" value="C:Golgi stack"/>
    <property type="evidence" value="ECO:0007669"/>
    <property type="project" value="InterPro"/>
</dbReference>
<evidence type="ECO:0000313" key="1">
    <source>
        <dbReference type="EMBL" id="CAF1023525.1"/>
    </source>
</evidence>
<protein>
    <submittedName>
        <fullName evidence="1">Uncharacterized protein</fullName>
    </submittedName>
</protein>
<dbReference type="GO" id="GO:0016020">
    <property type="term" value="C:membrane"/>
    <property type="evidence" value="ECO:0007669"/>
    <property type="project" value="InterPro"/>
</dbReference>
<gene>
    <name evidence="1" type="ORF">GPM918_LOCUS14907</name>
    <name evidence="2" type="ORF">SRO942_LOCUS14907</name>
</gene>
<dbReference type="UniPathway" id="UPA00378"/>
<dbReference type="Proteomes" id="UP000681722">
    <property type="component" value="Unassembled WGS sequence"/>
</dbReference>
<name>A0A814IBY9_9BILA</name>
<dbReference type="OrthoDB" id="6019616at2759"/>
<evidence type="ECO:0000313" key="3">
    <source>
        <dbReference type="Proteomes" id="UP000663829"/>
    </source>
</evidence>
<keyword evidence="3" id="KW-1185">Reference proteome</keyword>
<dbReference type="InterPro" id="IPR007754">
    <property type="entry name" value="GlcNAc_II"/>
</dbReference>
<reference evidence="1" key="1">
    <citation type="submission" date="2021-02" db="EMBL/GenBank/DDBJ databases">
        <authorList>
            <person name="Nowell W R."/>
        </authorList>
    </citation>
    <scope>NUCLEOTIDE SEQUENCE</scope>
</reference>
<dbReference type="Pfam" id="PF05060">
    <property type="entry name" value="MGAT2"/>
    <property type="match status" value="1"/>
</dbReference>
<sequence>GTHHNKTCGGSAFDIKKIWHETSEFYTVNLKHLFPTSLQVNLHYQNKRPFINLNGGWGDLRDKQLCLSFAFKDEKVQKIKTSSIIQS</sequence>
<organism evidence="1 3">
    <name type="scientific">Didymodactylos carnosus</name>
    <dbReference type="NCBI Taxonomy" id="1234261"/>
    <lineage>
        <taxon>Eukaryota</taxon>
        <taxon>Metazoa</taxon>
        <taxon>Spiralia</taxon>
        <taxon>Gnathifera</taxon>
        <taxon>Rotifera</taxon>
        <taxon>Eurotatoria</taxon>
        <taxon>Bdelloidea</taxon>
        <taxon>Philodinida</taxon>
        <taxon>Philodinidae</taxon>
        <taxon>Didymodactylos</taxon>
    </lineage>
</organism>
<evidence type="ECO:0000313" key="2">
    <source>
        <dbReference type="EMBL" id="CAF3794817.1"/>
    </source>
</evidence>
<accession>A0A814IBY9</accession>
<proteinExistence type="predicted"/>
<dbReference type="EMBL" id="CAJNOQ010003662">
    <property type="protein sequence ID" value="CAF1023525.1"/>
    <property type="molecule type" value="Genomic_DNA"/>
</dbReference>
<dbReference type="Proteomes" id="UP000663829">
    <property type="component" value="Unassembled WGS sequence"/>
</dbReference>
<feature type="non-terminal residue" evidence="1">
    <location>
        <position position="1"/>
    </location>
</feature>
<comment type="caution">
    <text evidence="1">The sequence shown here is derived from an EMBL/GenBank/DDBJ whole genome shotgun (WGS) entry which is preliminary data.</text>
</comment>
<dbReference type="EMBL" id="CAJOBC010003662">
    <property type="protein sequence ID" value="CAF3794817.1"/>
    <property type="molecule type" value="Genomic_DNA"/>
</dbReference>
<dbReference type="GO" id="GO:0008455">
    <property type="term" value="F:alpha-1,6-mannosylglycoprotein 2-beta-N-acetylglucosaminyltransferase activity"/>
    <property type="evidence" value="ECO:0007669"/>
    <property type="project" value="InterPro"/>
</dbReference>
<dbReference type="AlphaFoldDB" id="A0A814IBY9"/>